<dbReference type="SUPFAM" id="SSF54695">
    <property type="entry name" value="POZ domain"/>
    <property type="match status" value="1"/>
</dbReference>
<sequence>MNVLKKSGANTAFPPVISLNVGGTIYTASLATLTRYSKSMLAAMFSGRMPLETDTNGNYFIDRDGKLFRYVLNFLRSGQLHLPKGFAEVEQLKQEVDFYQLKDMVAHLNKVSSTETPRLNQGSRCYEHVELVCRPRFVEVFGNKATMEECFKKSMFSPFITVESTTTTEGTVNLEVKITNRRGDFVGNEPKTTILQALGNKGFSVVSAGYLQDQKSPAIREVILLSRVV</sequence>
<dbReference type="InterPro" id="IPR000210">
    <property type="entry name" value="BTB/POZ_dom"/>
</dbReference>
<keyword evidence="2" id="KW-1185">Reference proteome</keyword>
<evidence type="ECO:0000313" key="2">
    <source>
        <dbReference type="Proteomes" id="UP001152795"/>
    </source>
</evidence>
<dbReference type="InterPro" id="IPR003131">
    <property type="entry name" value="T1-type_BTB"/>
</dbReference>
<dbReference type="Pfam" id="PF02214">
    <property type="entry name" value="BTB_2"/>
    <property type="match status" value="1"/>
</dbReference>
<dbReference type="InterPro" id="IPR011333">
    <property type="entry name" value="SKP1/BTB/POZ_sf"/>
</dbReference>
<comment type="caution">
    <text evidence="1">The sequence shown here is derived from an EMBL/GenBank/DDBJ whole genome shotgun (WGS) entry which is preliminary data.</text>
</comment>
<proteinExistence type="predicted"/>
<dbReference type="PANTHER" id="PTHR14499:SF136">
    <property type="entry name" value="GH08630P"/>
    <property type="match status" value="1"/>
</dbReference>
<evidence type="ECO:0000313" key="1">
    <source>
        <dbReference type="EMBL" id="CAB4031889.1"/>
    </source>
</evidence>
<dbReference type="OrthoDB" id="2414723at2759"/>
<dbReference type="Proteomes" id="UP001152795">
    <property type="component" value="Unassembled WGS sequence"/>
</dbReference>
<gene>
    <name evidence="1" type="ORF">PACLA_8A022252</name>
</gene>
<accession>A0A7D9JLW7</accession>
<protein>
    <submittedName>
        <fullName evidence="1">BTB POZ domain-containing KCTD6-like</fullName>
    </submittedName>
</protein>
<dbReference type="PANTHER" id="PTHR14499">
    <property type="entry name" value="POTASSIUM CHANNEL TETRAMERIZATION DOMAIN-CONTAINING"/>
    <property type="match status" value="1"/>
</dbReference>
<dbReference type="GO" id="GO:0051260">
    <property type="term" value="P:protein homooligomerization"/>
    <property type="evidence" value="ECO:0007669"/>
    <property type="project" value="InterPro"/>
</dbReference>
<dbReference type="EMBL" id="CACRXK020017963">
    <property type="protein sequence ID" value="CAB4031889.1"/>
    <property type="molecule type" value="Genomic_DNA"/>
</dbReference>
<dbReference type="AlphaFoldDB" id="A0A7D9JLW7"/>
<dbReference type="Gene3D" id="3.30.710.10">
    <property type="entry name" value="Potassium Channel Kv1.1, Chain A"/>
    <property type="match status" value="1"/>
</dbReference>
<dbReference type="SMART" id="SM00225">
    <property type="entry name" value="BTB"/>
    <property type="match status" value="1"/>
</dbReference>
<organism evidence="1 2">
    <name type="scientific">Paramuricea clavata</name>
    <name type="common">Red gorgonian</name>
    <name type="synonym">Violescent sea-whip</name>
    <dbReference type="NCBI Taxonomy" id="317549"/>
    <lineage>
        <taxon>Eukaryota</taxon>
        <taxon>Metazoa</taxon>
        <taxon>Cnidaria</taxon>
        <taxon>Anthozoa</taxon>
        <taxon>Octocorallia</taxon>
        <taxon>Malacalcyonacea</taxon>
        <taxon>Plexauridae</taxon>
        <taxon>Paramuricea</taxon>
    </lineage>
</organism>
<dbReference type="PROSITE" id="PS50097">
    <property type="entry name" value="BTB"/>
    <property type="match status" value="1"/>
</dbReference>
<name>A0A7D9JLW7_PARCT</name>
<reference evidence="1" key="1">
    <citation type="submission" date="2020-04" db="EMBL/GenBank/DDBJ databases">
        <authorList>
            <person name="Alioto T."/>
            <person name="Alioto T."/>
            <person name="Gomez Garrido J."/>
        </authorList>
    </citation>
    <scope>NUCLEOTIDE SEQUENCE</scope>
    <source>
        <strain evidence="1">A484AB</strain>
    </source>
</reference>